<dbReference type="Gene3D" id="3.40.50.720">
    <property type="entry name" value="NAD(P)-binding Rossmann-like Domain"/>
    <property type="match status" value="1"/>
</dbReference>
<dbReference type="Proteomes" id="UP001368270">
    <property type="component" value="Unassembled WGS sequence"/>
</dbReference>
<dbReference type="Pfam" id="PF02423">
    <property type="entry name" value="OCD_Mu_crystall"/>
    <property type="match status" value="1"/>
</dbReference>
<evidence type="ECO:0000313" key="2">
    <source>
        <dbReference type="Proteomes" id="UP001368270"/>
    </source>
</evidence>
<comment type="caution">
    <text evidence="1">The sequence shown here is derived from an EMBL/GenBank/DDBJ whole genome shotgun (WGS) entry which is preliminary data.</text>
</comment>
<dbReference type="InterPro" id="IPR023401">
    <property type="entry name" value="ODC_N"/>
</dbReference>
<accession>A0ABU8QD57</accession>
<evidence type="ECO:0000313" key="1">
    <source>
        <dbReference type="EMBL" id="MEJ5217330.1"/>
    </source>
</evidence>
<dbReference type="SUPFAM" id="SSF51735">
    <property type="entry name" value="NAD(P)-binding Rossmann-fold domains"/>
    <property type="match status" value="1"/>
</dbReference>
<dbReference type="RefSeq" id="WP_339402340.1">
    <property type="nucleotide sequence ID" value="NZ_JBBGAZ010000001.1"/>
</dbReference>
<gene>
    <name evidence="1" type="ORF">WG622_03710</name>
</gene>
<name>A0ABU8QD57_9RHOB</name>
<proteinExistence type="predicted"/>
<dbReference type="InterPro" id="IPR036291">
    <property type="entry name" value="NAD(P)-bd_dom_sf"/>
</dbReference>
<dbReference type="EMBL" id="JBBGAZ010000001">
    <property type="protein sequence ID" value="MEJ5217330.1"/>
    <property type="molecule type" value="Genomic_DNA"/>
</dbReference>
<dbReference type="PANTHER" id="PTHR13812:SF19">
    <property type="entry name" value="KETIMINE REDUCTASE MU-CRYSTALLIN"/>
    <property type="match status" value="1"/>
</dbReference>
<sequence length="352" mass="38070">MSIPSDKALVPFVSVDNMMRLVNHVGIPEMLRGLTAYIEEDFRRWELFDKTPRVASHSEVGVIELMPTSDGEAYGFKYVNGHPKNTSEGLQTVTAFGLLADVYTGYPVLLTEMTILTALRTAATSAMAAKLLAPKGATTMAMIGNGAQSEFQCMAMQAILGIETVKLYDIDPKATSKCAANLAGSGLNVVTCTSPEAAIEGAQILTTCTADKQYATVLSDNMVGEGVHINAIGGDCPGKTELAAGILARSDVFVEFPPQTRIEGEIQQMEEDFAVTELWQVLTGDKQGRSSEKQITLFDSVGFAIEDFSALRFIRDTIKGTDFYFDLDMLADPDDPRDLFGMVGRAKETTSI</sequence>
<reference evidence="1 2" key="1">
    <citation type="submission" date="2024-03" db="EMBL/GenBank/DDBJ databases">
        <title>Cognatishimia coralii sp. nov., a marine bacterium isolated from coral surrounding seawater.</title>
        <authorList>
            <person name="Liu X."/>
            <person name="Liu S."/>
            <person name="Sun H."/>
            <person name="Zhang Y."/>
        </authorList>
    </citation>
    <scope>NUCLEOTIDE SEQUENCE [LARGE SCALE GENOMIC DNA]</scope>
    <source>
        <strain evidence="1 2">D5M38</strain>
    </source>
</reference>
<dbReference type="NCBIfam" id="NF005762">
    <property type="entry name" value="PRK07589.1"/>
    <property type="match status" value="1"/>
</dbReference>
<dbReference type="Gene3D" id="3.30.1780.10">
    <property type="entry name" value="ornithine cyclodeaminase, domain 1"/>
    <property type="match status" value="1"/>
</dbReference>
<dbReference type="InterPro" id="IPR003462">
    <property type="entry name" value="ODC_Mu_crystall"/>
</dbReference>
<organism evidence="1 2">
    <name type="scientific">Cognatishimia coralii</name>
    <dbReference type="NCBI Taxonomy" id="3083254"/>
    <lineage>
        <taxon>Bacteria</taxon>
        <taxon>Pseudomonadati</taxon>
        <taxon>Pseudomonadota</taxon>
        <taxon>Alphaproteobacteria</taxon>
        <taxon>Rhodobacterales</taxon>
        <taxon>Paracoccaceae</taxon>
        <taxon>Cognatishimia</taxon>
    </lineage>
</organism>
<protein>
    <submittedName>
        <fullName evidence="1">Ornithine cyclodeaminase</fullName>
    </submittedName>
</protein>
<keyword evidence="2" id="KW-1185">Reference proteome</keyword>
<dbReference type="PANTHER" id="PTHR13812">
    <property type="entry name" value="KETIMINE REDUCTASE MU-CRYSTALLIN"/>
    <property type="match status" value="1"/>
</dbReference>